<evidence type="ECO:0000313" key="2">
    <source>
        <dbReference type="Proteomes" id="UP000265566"/>
    </source>
</evidence>
<protein>
    <submittedName>
        <fullName evidence="1">Uncharacterized protein</fullName>
    </submittedName>
</protein>
<accession>A0A396JL11</accession>
<comment type="caution">
    <text evidence="1">The sequence shown here is derived from an EMBL/GenBank/DDBJ whole genome shotgun (WGS) entry which is preliminary data.</text>
</comment>
<reference evidence="2" key="1">
    <citation type="journal article" date="2018" name="Nat. Plants">
        <title>Whole-genome landscape of Medicago truncatula symbiotic genes.</title>
        <authorList>
            <person name="Pecrix Y."/>
            <person name="Staton S.E."/>
            <person name="Sallet E."/>
            <person name="Lelandais-Briere C."/>
            <person name="Moreau S."/>
            <person name="Carrere S."/>
            <person name="Blein T."/>
            <person name="Jardinaud M.F."/>
            <person name="Latrasse D."/>
            <person name="Zouine M."/>
            <person name="Zahm M."/>
            <person name="Kreplak J."/>
            <person name="Mayjonade B."/>
            <person name="Satge C."/>
            <person name="Perez M."/>
            <person name="Cauet S."/>
            <person name="Marande W."/>
            <person name="Chantry-Darmon C."/>
            <person name="Lopez-Roques C."/>
            <person name="Bouchez O."/>
            <person name="Berard A."/>
            <person name="Debelle F."/>
            <person name="Munos S."/>
            <person name="Bendahmane A."/>
            <person name="Berges H."/>
            <person name="Niebel A."/>
            <person name="Buitink J."/>
            <person name="Frugier F."/>
            <person name="Benhamed M."/>
            <person name="Crespi M."/>
            <person name="Gouzy J."/>
            <person name="Gamas P."/>
        </authorList>
    </citation>
    <scope>NUCLEOTIDE SEQUENCE [LARGE SCALE GENOMIC DNA]</scope>
    <source>
        <strain evidence="2">cv. Jemalong A17</strain>
    </source>
</reference>
<dbReference type="EMBL" id="PSQE01000001">
    <property type="protein sequence ID" value="RHN76975.1"/>
    <property type="molecule type" value="Genomic_DNA"/>
</dbReference>
<evidence type="ECO:0000313" key="1">
    <source>
        <dbReference type="EMBL" id="RHN76975.1"/>
    </source>
</evidence>
<organism evidence="1 2">
    <name type="scientific">Medicago truncatula</name>
    <name type="common">Barrel medic</name>
    <name type="synonym">Medicago tribuloides</name>
    <dbReference type="NCBI Taxonomy" id="3880"/>
    <lineage>
        <taxon>Eukaryota</taxon>
        <taxon>Viridiplantae</taxon>
        <taxon>Streptophyta</taxon>
        <taxon>Embryophyta</taxon>
        <taxon>Tracheophyta</taxon>
        <taxon>Spermatophyta</taxon>
        <taxon>Magnoliopsida</taxon>
        <taxon>eudicotyledons</taxon>
        <taxon>Gunneridae</taxon>
        <taxon>Pentapetalae</taxon>
        <taxon>rosids</taxon>
        <taxon>fabids</taxon>
        <taxon>Fabales</taxon>
        <taxon>Fabaceae</taxon>
        <taxon>Papilionoideae</taxon>
        <taxon>50 kb inversion clade</taxon>
        <taxon>NPAAA clade</taxon>
        <taxon>Hologalegina</taxon>
        <taxon>IRL clade</taxon>
        <taxon>Trifolieae</taxon>
        <taxon>Medicago</taxon>
    </lineage>
</organism>
<dbReference type="Proteomes" id="UP000265566">
    <property type="component" value="Chromosome 1"/>
</dbReference>
<gene>
    <name evidence="1" type="ORF">MtrunA17_Chr1g0149751</name>
</gene>
<dbReference type="Gramene" id="rna376">
    <property type="protein sequence ID" value="RHN76975.1"/>
    <property type="gene ID" value="gene376"/>
</dbReference>
<name>A0A396JL11_MEDTR</name>
<dbReference type="AlphaFoldDB" id="A0A396JL11"/>
<sequence length="54" mass="6151">MLLLFMLDESVIDLSEKLVDPPLKLEDPPPLVNPGENVTKKEINKKRFDNCINS</sequence>
<proteinExistence type="predicted"/>